<evidence type="ECO:0000256" key="3">
    <source>
        <dbReference type="ARBA" id="ARBA00023115"/>
    </source>
</evidence>
<evidence type="ECO:0000256" key="7">
    <source>
        <dbReference type="RuleBase" id="RU003837"/>
    </source>
</evidence>
<feature type="binding site" evidence="4">
    <location>
        <position position="86"/>
    </location>
    <ligand>
        <name>spermidine</name>
        <dbReference type="ChEBI" id="CHEBI:57834"/>
    </ligand>
</feature>
<evidence type="ECO:0000313" key="10">
    <source>
        <dbReference type="Proteomes" id="UP000469346"/>
    </source>
</evidence>
<feature type="domain" description="PABS" evidence="8">
    <location>
        <begin position="2"/>
        <end position="237"/>
    </location>
</feature>
<sequence length="282" mass="30654">MELWYTERHLPDAGLTLRVRETLYTGRSAFQSIEVLDTPAFGRMLLLDGLVMLTERDEFVYHEMIAHPALFTHPAPRDVLVVGGGDGGTVREVLKHGGVRRVVLCEIDEMVVEVARRFFPEVASGLSGDPRVEIAFEDGARYVEAHPGAFDVILVDSTDPVGPAEALFAEAFFRGCRGALREGGLLAAQCESPYYHLDVIRRVRSGLAAAGFPVVRFYTGGIPTYPSGTWCWVMASLGPDPVRDFDAARAAAAGLATRYYSPGLHAGAFALPRFLAEAVTPA</sequence>
<dbReference type="PROSITE" id="PS01330">
    <property type="entry name" value="PABS_1"/>
    <property type="match status" value="1"/>
</dbReference>
<feature type="binding site" evidence="4">
    <location>
        <position position="31"/>
    </location>
    <ligand>
        <name>S-methyl-5'-thioadenosine</name>
        <dbReference type="ChEBI" id="CHEBI:17509"/>
    </ligand>
</feature>
<dbReference type="AlphaFoldDB" id="A0A6N9TPN5"/>
<dbReference type="SUPFAM" id="SSF53335">
    <property type="entry name" value="S-adenosyl-L-methionine-dependent methyltransferases"/>
    <property type="match status" value="1"/>
</dbReference>
<dbReference type="InterPro" id="IPR030374">
    <property type="entry name" value="PABS"/>
</dbReference>
<keyword evidence="4 7" id="KW-0745">Spermidine biosynthesis</keyword>
<dbReference type="InterPro" id="IPR035246">
    <property type="entry name" value="Spermidine_synt_N"/>
</dbReference>
<dbReference type="EMBL" id="JAAGRR010000136">
    <property type="protein sequence ID" value="NDY43235.1"/>
    <property type="molecule type" value="Genomic_DNA"/>
</dbReference>
<reference evidence="9 10" key="1">
    <citation type="submission" date="2020-02" db="EMBL/GenBank/DDBJ databases">
        <title>Comparative genomics of sulfur disproportionating microorganisms.</title>
        <authorList>
            <person name="Ward L.M."/>
            <person name="Bertran E."/>
            <person name="Johnston D.T."/>
        </authorList>
    </citation>
    <scope>NUCLEOTIDE SEQUENCE [LARGE SCALE GENOMIC DNA]</scope>
    <source>
        <strain evidence="9 10">DSM 100025</strain>
    </source>
</reference>
<dbReference type="Pfam" id="PF17284">
    <property type="entry name" value="Spermine_synt_N"/>
    <property type="match status" value="1"/>
</dbReference>
<feature type="binding site" evidence="4">
    <location>
        <position position="106"/>
    </location>
    <ligand>
        <name>S-methyl-5'-thioadenosine</name>
        <dbReference type="ChEBI" id="CHEBI:17509"/>
    </ligand>
</feature>
<evidence type="ECO:0000256" key="2">
    <source>
        <dbReference type="ARBA" id="ARBA00022679"/>
    </source>
</evidence>
<dbReference type="NCBIfam" id="NF002010">
    <property type="entry name" value="PRK00811.1"/>
    <property type="match status" value="1"/>
</dbReference>
<dbReference type="GO" id="GO:0008295">
    <property type="term" value="P:spermidine biosynthetic process"/>
    <property type="evidence" value="ECO:0007669"/>
    <property type="project" value="UniProtKB-UniRule"/>
</dbReference>
<evidence type="ECO:0000256" key="1">
    <source>
        <dbReference type="ARBA" id="ARBA00007867"/>
    </source>
</evidence>
<dbReference type="EC" id="2.5.1.16" evidence="4"/>
<protein>
    <recommendedName>
        <fullName evidence="4">Polyamine aminopropyltransferase</fullName>
    </recommendedName>
    <alternativeName>
        <fullName evidence="4">Putrescine aminopropyltransferase</fullName>
        <shortName evidence="4">PAPT</shortName>
    </alternativeName>
    <alternativeName>
        <fullName evidence="4">Spermidine synthase</fullName>
        <shortName evidence="4">SPDS</shortName>
        <shortName evidence="4">SPDSY</shortName>
        <ecNumber evidence="4">2.5.1.16</ecNumber>
    </alternativeName>
</protein>
<dbReference type="CDD" id="cd02440">
    <property type="entry name" value="AdoMet_MTases"/>
    <property type="match status" value="1"/>
</dbReference>
<dbReference type="PANTHER" id="PTHR11558:SF11">
    <property type="entry name" value="SPERMIDINE SYNTHASE"/>
    <property type="match status" value="1"/>
</dbReference>
<feature type="active site" description="Proton acceptor" evidence="4 5">
    <location>
        <position position="156"/>
    </location>
</feature>
<comment type="catalytic activity">
    <reaction evidence="4 7">
        <text>S-adenosyl 3-(methylsulfanyl)propylamine + putrescine = S-methyl-5'-thioadenosine + spermidine + H(+)</text>
        <dbReference type="Rhea" id="RHEA:12721"/>
        <dbReference type="ChEBI" id="CHEBI:15378"/>
        <dbReference type="ChEBI" id="CHEBI:17509"/>
        <dbReference type="ChEBI" id="CHEBI:57443"/>
        <dbReference type="ChEBI" id="CHEBI:57834"/>
        <dbReference type="ChEBI" id="CHEBI:326268"/>
        <dbReference type="EC" id="2.5.1.16"/>
    </reaction>
</comment>
<dbReference type="GO" id="GO:0004766">
    <property type="term" value="F:spermidine synthase activity"/>
    <property type="evidence" value="ECO:0007669"/>
    <property type="project" value="UniProtKB-UniRule"/>
</dbReference>
<dbReference type="HAMAP" id="MF_00198">
    <property type="entry name" value="Spermidine_synth"/>
    <property type="match status" value="1"/>
</dbReference>
<dbReference type="GO" id="GO:0005829">
    <property type="term" value="C:cytosol"/>
    <property type="evidence" value="ECO:0007669"/>
    <property type="project" value="TreeGrafter"/>
</dbReference>
<keyword evidence="3 4" id="KW-0620">Polyamine biosynthesis</keyword>
<name>A0A6N9TPN5_DISTH</name>
<dbReference type="UniPathway" id="UPA00248">
    <property type="reaction ID" value="UER00314"/>
</dbReference>
<dbReference type="RefSeq" id="WP_163299346.1">
    <property type="nucleotide sequence ID" value="NZ_JAAGRR010000136.1"/>
</dbReference>
<dbReference type="Gene3D" id="2.30.140.10">
    <property type="entry name" value="Spermidine synthase, tetramerisation domain"/>
    <property type="match status" value="1"/>
</dbReference>
<dbReference type="PANTHER" id="PTHR11558">
    <property type="entry name" value="SPERMIDINE/SPERMINE SYNTHASE"/>
    <property type="match status" value="1"/>
</dbReference>
<proteinExistence type="inferred from homology"/>
<evidence type="ECO:0000259" key="8">
    <source>
        <dbReference type="PROSITE" id="PS51006"/>
    </source>
</evidence>
<keyword evidence="10" id="KW-1185">Reference proteome</keyword>
<comment type="subunit">
    <text evidence="4">Homodimer or homotetramer.</text>
</comment>
<comment type="similarity">
    <text evidence="1 4 6">Belongs to the spermidine/spermine synthase family.</text>
</comment>
<keyword evidence="2 4" id="KW-0808">Transferase</keyword>
<comment type="function">
    <text evidence="4">Catalyzes the irreversible transfer of a propylamine group from the amino donor S-adenosylmethioninamine (decarboxy-AdoMet) to putrescine (1,4-diaminobutane) to yield spermidine.</text>
</comment>
<feature type="binding site" evidence="4">
    <location>
        <position position="62"/>
    </location>
    <ligand>
        <name>spermidine</name>
        <dbReference type="ChEBI" id="CHEBI:57834"/>
    </ligand>
</feature>
<dbReference type="PROSITE" id="PS51006">
    <property type="entry name" value="PABS_2"/>
    <property type="match status" value="1"/>
</dbReference>
<organism evidence="9 10">
    <name type="scientific">Dissulfurirhabdus thermomarina</name>
    <dbReference type="NCBI Taxonomy" id="1765737"/>
    <lineage>
        <taxon>Bacteria</taxon>
        <taxon>Deltaproteobacteria</taxon>
        <taxon>Dissulfurirhabdaceae</taxon>
        <taxon>Dissulfurirhabdus</taxon>
    </lineage>
</organism>
<feature type="binding site" evidence="4">
    <location>
        <position position="163"/>
    </location>
    <ligand>
        <name>S-methyl-5'-thioadenosine</name>
        <dbReference type="ChEBI" id="CHEBI:17509"/>
    </ligand>
</feature>
<dbReference type="InterPro" id="IPR030373">
    <property type="entry name" value="PABS_CS"/>
</dbReference>
<dbReference type="InterPro" id="IPR037163">
    <property type="entry name" value="Spermidine_synt_N_sf"/>
</dbReference>
<dbReference type="InterPro" id="IPR001045">
    <property type="entry name" value="Spermi_synthase"/>
</dbReference>
<feature type="binding site" evidence="4">
    <location>
        <begin position="138"/>
        <end position="139"/>
    </location>
    <ligand>
        <name>S-methyl-5'-thioadenosine</name>
        <dbReference type="ChEBI" id="CHEBI:17509"/>
    </ligand>
</feature>
<evidence type="ECO:0000256" key="4">
    <source>
        <dbReference type="HAMAP-Rule" id="MF_00198"/>
    </source>
</evidence>
<evidence type="ECO:0000313" key="9">
    <source>
        <dbReference type="EMBL" id="NDY43235.1"/>
    </source>
</evidence>
<dbReference type="Proteomes" id="UP000469346">
    <property type="component" value="Unassembled WGS sequence"/>
</dbReference>
<evidence type="ECO:0000256" key="6">
    <source>
        <dbReference type="RuleBase" id="RU003836"/>
    </source>
</evidence>
<feature type="binding site" evidence="4">
    <location>
        <begin position="156"/>
        <end position="159"/>
    </location>
    <ligand>
        <name>spermidine</name>
        <dbReference type="ChEBI" id="CHEBI:57834"/>
    </ligand>
</feature>
<dbReference type="NCBIfam" id="TIGR00417">
    <property type="entry name" value="speE"/>
    <property type="match status" value="1"/>
</dbReference>
<evidence type="ECO:0000256" key="5">
    <source>
        <dbReference type="PROSITE-ProRule" id="PRU00354"/>
    </source>
</evidence>
<comment type="pathway">
    <text evidence="4">Amine and polyamine biosynthesis; spermidine biosynthesis; spermidine from putrescine: step 1/1.</text>
</comment>
<gene>
    <name evidence="4 9" type="primary">speE</name>
    <name evidence="9" type="ORF">G3N55_10330</name>
</gene>
<dbReference type="Gene3D" id="3.40.50.150">
    <property type="entry name" value="Vaccinia Virus protein VP39"/>
    <property type="match status" value="1"/>
</dbReference>
<dbReference type="InterPro" id="IPR029063">
    <property type="entry name" value="SAM-dependent_MTases_sf"/>
</dbReference>
<comment type="caution">
    <text evidence="9">The sequence shown here is derived from an EMBL/GenBank/DDBJ whole genome shotgun (WGS) entry which is preliminary data.</text>
</comment>
<dbReference type="Pfam" id="PF01564">
    <property type="entry name" value="Spermine_synth"/>
    <property type="match status" value="1"/>
</dbReference>
<accession>A0A6N9TPN5</accession>